<sequence>MADIAGSVKINVDLIAKEALAQAEVLKRTFKDVDVSPKAAANLKVLNQGLETTAASYSKLSAAQEQAGLHMSSQVSKLNSYKAQLQANRQEMTATAGEIGRLSRAEGDNSAQVVAAKSKYAALEREQRALVLSASKLQKGVGALTPEMAAAADKAMIMGTKIQNAGEKISSLGSKATIGFTVPIVTALGVATKAASDYQYQLADIRKEVVAQGYSASQTSSIMKNLSSDTLKWSKEFGVGTKEINDGMFELVSNGYNVKQAMGMMPELLKTMTANSDQSGESIKLTASMLEQFGQNLGSNSTVIKNGNSLMNQMTEATHKSAMSLDDLKEISGNAGAAMHAMGVKTYEFMAIAGRLKSAGIDASSVGTGLSSLMTRVGTGTGQAAKDLKKYNIQVFDSKGKMKDVFDILGQMQGAYQKMNDKQRQSFMYNVVGQENMKVGMTLMDANLDRYKSLSNEIEHSNGTVDKYNKTMRNTSQFTMAQFKSSLNALEIEFGQKFLPTLTPIIRELKNMLDRFSDLDPATQKLILNTGLAVAAGGPLISMFGKLTSGVGLLTSGSMKLLVGAAKLSPLFGTLVKDGGAASTVIAGISGGAEAGSASLLGLGGSALGTVSGLGALAAAAAPVVLGVAAVGTATYFAIKAGKEHSDQLKRQRASMDEYGANISQNSQKAIGSFNELHQKAKNDMALLDTAVGKQSKQLSSDVVTKYSKMADLVEQQFSKTKKAGMDALSDLSGSFGSAGNSWVTQVEKGVDKRADGQTSKLEKAKKTMESILKSVDGDFSKLSATQKAKLNEAEAYIDSQVSAFGMAYKDQQALYKAYVQQHGTITDGMYKADVKSADSAYSKTYGKASDSYKKSLSELKSLRKNDQISKDQYDQALAMLDAKRNKQQTQASLEYIKTEKAAGDAYNNNGRESLRTKQTLDDEYTKTITDENGKKEKLYWDDVSNSEESAAKWIADHKKDNQKYIDDQVNAHGTIEKNIAKFQKSQEKAYEAMGMSDSTAAAQAKVDADNMLAETTKAGAKLAASAEKTHDNYVKSLNKGTLGSPANVAKQWGLDLSDSAANISLGKYGYKTAQQFWTDVKSGSKQGYEEAQVYFNSILTGFKDDGKKNISDLTDSEQEELRSGLSTGILSLKDLAPVFGNTITGLFPKDLSKLSGKEIGTLKQGLADGVVTISDLKQQFGDNITGLFPKDLSKLGKTDIATLKEGLKSGDITDSQLKSRYGKQYAAIFKQDLSKLGKSDIQSLKLGLDLGIITKSDLKTRYGKALNKMFSSKKSLHDIGKENMSALANGLDAGIPEADSVLKKLQGQVHKGATIKLNGEGHYTMDSLNRGYKDKKLSTHDYLKALAAMIAGDTNVDISKSGRDTMDNYNDGLDANKKNAIQTATGTADSIQGELTLGRKATGAGKSSMKSFNDALVQYSADPLTAAGGIGEAVAKNIDIGGNSANDLSKAVGGKQSYKKTHSRQPVTGIANPWVRHKTGTNGKLSSAETAVVGDGYKHELIDYGNGSLGLSPAVPTVTHLPVGAQVFSGEDTEKAAPFLKMMGLPMFATGSGGNIVDWIKNLFGDAMKFMEHPIKNWEKLIDSSFDMNLFPGGSQNHFGPDTKSWEKKQTNWLKKLAIEGAGNPGGAGVTRWIPYIKRAAAAMHVSMPEDGVKKILNTINHESGGNPTVFQHGYVDVNTGVDPAQGLLQFIGQTFRYYAVKGHGNRANGYDQLLALFNDSNWYNDLMWNRGWAPSGHRRFDKGGESYEKQLAWVSEHNQREIHIPDDQSNYSKYLTDQAVKMSFGQQAFVATSAEQAAGLKSTIPVDVPKNGGPIAVSGATANGTGEVLGMVKSLVDAITSKTVNITAKLDNGVLFNAQYPLIKLALGQDVVIDRVRGGK</sequence>
<comment type="caution">
    <text evidence="3">The sequence shown here is derived from an EMBL/GenBank/DDBJ whole genome shotgun (WGS) entry which is preliminary data.</text>
</comment>
<evidence type="ECO:0000256" key="1">
    <source>
        <dbReference type="ARBA" id="ARBA00022612"/>
    </source>
</evidence>
<proteinExistence type="predicted"/>
<feature type="domain" description="Phage tail tape measure protein" evidence="2">
    <location>
        <begin position="229"/>
        <end position="431"/>
    </location>
</feature>
<protein>
    <submittedName>
        <fullName evidence="3">Phage tail tape mesure</fullName>
    </submittedName>
</protein>
<dbReference type="NCBIfam" id="TIGR01760">
    <property type="entry name" value="tape_meas_TP901"/>
    <property type="match status" value="1"/>
</dbReference>
<reference evidence="3 4" key="1">
    <citation type="journal article" date="2015" name="Genome Announc.">
        <title>Expanding the biotechnology potential of lactobacilli through comparative genomics of 213 strains and associated genera.</title>
        <authorList>
            <person name="Sun Z."/>
            <person name="Harris H.M."/>
            <person name="McCann A."/>
            <person name="Guo C."/>
            <person name="Argimon S."/>
            <person name="Zhang W."/>
            <person name="Yang X."/>
            <person name="Jeffery I.B."/>
            <person name="Cooney J.C."/>
            <person name="Kagawa T.F."/>
            <person name="Liu W."/>
            <person name="Song Y."/>
            <person name="Salvetti E."/>
            <person name="Wrobel A."/>
            <person name="Rasinkangas P."/>
            <person name="Parkhill J."/>
            <person name="Rea M.C."/>
            <person name="O'Sullivan O."/>
            <person name="Ritari J."/>
            <person name="Douillard F.P."/>
            <person name="Paul Ross R."/>
            <person name="Yang R."/>
            <person name="Briner A.E."/>
            <person name="Felis G.E."/>
            <person name="de Vos W.M."/>
            <person name="Barrangou R."/>
            <person name="Klaenhammer T.R."/>
            <person name="Caufield P.W."/>
            <person name="Cui Y."/>
            <person name="Zhang H."/>
            <person name="O'Toole P.W."/>
        </authorList>
    </citation>
    <scope>NUCLEOTIDE SEQUENCE [LARGE SCALE GENOMIC DNA]</scope>
    <source>
        <strain evidence="3 4">DSM 20314</strain>
    </source>
</reference>
<evidence type="ECO:0000259" key="2">
    <source>
        <dbReference type="Pfam" id="PF10145"/>
    </source>
</evidence>
<evidence type="ECO:0000313" key="3">
    <source>
        <dbReference type="EMBL" id="KRK24891.1"/>
    </source>
</evidence>
<accession>A0A837RA29</accession>
<organism evidence="3 4">
    <name type="scientific">Lactiplantibacillus pentosus DSM 20314</name>
    <dbReference type="NCBI Taxonomy" id="1423791"/>
    <lineage>
        <taxon>Bacteria</taxon>
        <taxon>Bacillati</taxon>
        <taxon>Bacillota</taxon>
        <taxon>Bacilli</taxon>
        <taxon>Lactobacillales</taxon>
        <taxon>Lactobacillaceae</taxon>
        <taxon>Lactiplantibacillus</taxon>
    </lineage>
</organism>
<dbReference type="RefSeq" id="WP_056952668.1">
    <property type="nucleotide sequence ID" value="NZ_AZCU01000009.1"/>
</dbReference>
<dbReference type="Pfam" id="PF10145">
    <property type="entry name" value="PhageMin_Tail"/>
    <property type="match status" value="1"/>
</dbReference>
<gene>
    <name evidence="3" type="ORF">FD24_GL003312</name>
</gene>
<keyword evidence="1" id="KW-1188">Viral release from host cell</keyword>
<evidence type="ECO:0000313" key="4">
    <source>
        <dbReference type="Proteomes" id="UP000051020"/>
    </source>
</evidence>
<dbReference type="Proteomes" id="UP000051020">
    <property type="component" value="Unassembled WGS sequence"/>
</dbReference>
<dbReference type="GeneID" id="49394576"/>
<dbReference type="InterPro" id="IPR010090">
    <property type="entry name" value="Phage_tape_meas"/>
</dbReference>
<name>A0A837RA29_LACPE</name>
<dbReference type="EMBL" id="AZCU01000009">
    <property type="protein sequence ID" value="KRK24891.1"/>
    <property type="molecule type" value="Genomic_DNA"/>
</dbReference>
<dbReference type="PANTHER" id="PTHR37813">
    <property type="entry name" value="FELS-2 PROPHAGE PROTEIN"/>
    <property type="match status" value="1"/>
</dbReference>
<dbReference type="PANTHER" id="PTHR37813:SF1">
    <property type="entry name" value="FELS-2 PROPHAGE PROTEIN"/>
    <property type="match status" value="1"/>
</dbReference>